<reference evidence="1" key="1">
    <citation type="journal article" date="2021" name="Vet Sci">
        <title>O-Serogroups and Pathovirotypes of Escherichia coli Isolated from Post-Weaning Piglets Showing Diarrhoea and/or Oedema in South Korea.</title>
        <authorList>
            <person name="Byun J.W."/>
            <person name="Moon B.Y."/>
            <person name="Do K.H."/>
            <person name="Lee K."/>
            <person name="Lee H.Y."/>
            <person name="Kim W.I."/>
            <person name="So B."/>
            <person name="Lee W.K."/>
        </authorList>
    </citation>
    <scope>NUCLEOTIDE SEQUENCE</scope>
    <source>
        <strain evidence="1">84/14</strain>
    </source>
</reference>
<comment type="caution">
    <text evidence="1">The sequence shown here is derived from an EMBL/GenBank/DDBJ whole genome shotgun (WGS) entry which is preliminary data.</text>
</comment>
<dbReference type="AlphaFoldDB" id="A0A9Q4DK33"/>
<dbReference type="RefSeq" id="WP_267992244.1">
    <property type="nucleotide sequence ID" value="NZ_JAPQFC010000974.1"/>
</dbReference>
<feature type="non-terminal residue" evidence="1">
    <location>
        <position position="1"/>
    </location>
</feature>
<gene>
    <name evidence="1" type="ORF">OYG11_12280</name>
</gene>
<proteinExistence type="predicted"/>
<reference evidence="1" key="2">
    <citation type="submission" date="2022-12" db="EMBL/GenBank/DDBJ databases">
        <authorList>
            <person name="Kardos G."/>
            <person name="Sarkozi R."/>
            <person name="Laczko L."/>
            <person name="Marton S."/>
            <person name="Makrai L."/>
            <person name="Banyai K."/>
            <person name="Fodor L."/>
        </authorList>
    </citation>
    <scope>NUCLEOTIDE SEQUENCE</scope>
    <source>
        <strain evidence="1">84/14</strain>
    </source>
</reference>
<protein>
    <submittedName>
        <fullName evidence="1">Uncharacterized protein</fullName>
    </submittedName>
</protein>
<dbReference type="EMBL" id="JAPQFC010000974">
    <property type="protein sequence ID" value="MCY6524976.1"/>
    <property type="molecule type" value="Genomic_DNA"/>
</dbReference>
<evidence type="ECO:0000313" key="1">
    <source>
        <dbReference type="EMBL" id="MCY6524976.1"/>
    </source>
</evidence>
<evidence type="ECO:0000313" key="2">
    <source>
        <dbReference type="Proteomes" id="UP001077788"/>
    </source>
</evidence>
<name>A0A9Q4DK33_ACTPL</name>
<accession>A0A9Q4DK33</accession>
<dbReference type="Proteomes" id="UP001077788">
    <property type="component" value="Unassembled WGS sequence"/>
</dbReference>
<sequence>FTIFLALKILTTEGREKTISFHTEHQAQTNALSPRSDTQTYQNANARCMYFFSFPLMLM</sequence>
<organism evidence="1 2">
    <name type="scientific">Actinobacillus pleuropneumoniae</name>
    <name type="common">Haemophilus pleuropneumoniae</name>
    <dbReference type="NCBI Taxonomy" id="715"/>
    <lineage>
        <taxon>Bacteria</taxon>
        <taxon>Pseudomonadati</taxon>
        <taxon>Pseudomonadota</taxon>
        <taxon>Gammaproteobacteria</taxon>
        <taxon>Pasteurellales</taxon>
        <taxon>Pasteurellaceae</taxon>
        <taxon>Actinobacillus</taxon>
    </lineage>
</organism>